<feature type="region of interest" description="Disordered" evidence="2">
    <location>
        <begin position="689"/>
        <end position="741"/>
    </location>
</feature>
<feature type="compositionally biased region" description="Polar residues" evidence="2">
    <location>
        <begin position="690"/>
        <end position="700"/>
    </location>
</feature>
<protein>
    <submittedName>
        <fullName evidence="3">Uncharacterized protein</fullName>
    </submittedName>
</protein>
<comment type="caution">
    <text evidence="3">The sequence shown here is derived from an EMBL/GenBank/DDBJ whole genome shotgun (WGS) entry which is preliminary data.</text>
</comment>
<dbReference type="InterPro" id="IPR030476">
    <property type="entry name" value="Pentaxin_CS"/>
</dbReference>
<reference evidence="3" key="1">
    <citation type="submission" date="2023-08" db="EMBL/GenBank/DDBJ databases">
        <title>Draft sequence of the Babesia gibsoni genome.</title>
        <authorList>
            <person name="Yamagishi J.Y."/>
            <person name="Xuan X.X."/>
        </authorList>
    </citation>
    <scope>NUCLEOTIDE SEQUENCE</scope>
    <source>
        <strain evidence="3">Azabu</strain>
    </source>
</reference>
<evidence type="ECO:0000256" key="1">
    <source>
        <dbReference type="SAM" id="Coils"/>
    </source>
</evidence>
<feature type="compositionally biased region" description="Polar residues" evidence="2">
    <location>
        <begin position="640"/>
        <end position="649"/>
    </location>
</feature>
<dbReference type="SUPFAM" id="SSF58100">
    <property type="entry name" value="Bacterial hemolysins"/>
    <property type="match status" value="1"/>
</dbReference>
<feature type="compositionally biased region" description="Acidic residues" evidence="2">
    <location>
        <begin position="618"/>
        <end position="636"/>
    </location>
</feature>
<evidence type="ECO:0000313" key="4">
    <source>
        <dbReference type="Proteomes" id="UP001230268"/>
    </source>
</evidence>
<dbReference type="PROSITE" id="PS00289">
    <property type="entry name" value="PTX_1"/>
    <property type="match status" value="1"/>
</dbReference>
<keyword evidence="1" id="KW-0175">Coiled coil</keyword>
<feature type="region of interest" description="Disordered" evidence="2">
    <location>
        <begin position="614"/>
        <end position="652"/>
    </location>
</feature>
<keyword evidence="4" id="KW-1185">Reference proteome</keyword>
<organism evidence="3 4">
    <name type="scientific">Babesia gibsoni</name>
    <dbReference type="NCBI Taxonomy" id="33632"/>
    <lineage>
        <taxon>Eukaryota</taxon>
        <taxon>Sar</taxon>
        <taxon>Alveolata</taxon>
        <taxon>Apicomplexa</taxon>
        <taxon>Aconoidasida</taxon>
        <taxon>Piroplasmida</taxon>
        <taxon>Babesiidae</taxon>
        <taxon>Babesia</taxon>
    </lineage>
</organism>
<feature type="coiled-coil region" evidence="1">
    <location>
        <begin position="238"/>
        <end position="332"/>
    </location>
</feature>
<sequence length="760" mass="86990">MEELLSLYRQTVAEDIKDTLKQANACTLQRMLYANSDTFGQLSKYDYFHKAFGVPPNPCECVSFLRFWQGVEKAFSFPEPMINGARSFELQKSLFVDDEHFNSMRHFRDQLLKHASPMPIASFLSIIDSCSYSSDGGAFWLRVRENSRRTFGNDSVNVDDISDMVLGHLSQRFTKTHKKTMHLPSMSTCVSINDNEPNPPTNGVPVMNIRSYRSIDSYAEDKYRKLLEMLDSSLPALYNKFCDRIEELTIQKDELEGKCMDTERALDELKTELSSARNSLQSRCQSLQENNTMLQRKMESKDHQLESYRQEVDTLKERASHLEASNREAELQGYMKKCASMEHTNGKLQRYIDSLERRIASISEAMSSRSDACVGTDVADAEAQDHVCPTWETSQEREGMLKEREGMLKEREGMLKEREGMLKEREGMLKEREDMRKELKRYKMDNMALNNKIYEFEEKMKSLSKDMNEAVKERHKVEESMKDHIPMHKYIAEKDRLKVRIASMELEITSLNGAINRLHDDCRALESDRSLLLSTKAHIEQELENYKTQNVSMETELDNLRKKCAKDEAESSVVSELQNKLEESNVSNSELRSRLDAMEKDKAVLMNRIEELEVAGQADEDVPEEASDASSNEEEDQKQTGRTSSSSLPGDNMIRISHALAETRRLSTLNAAMYGQIDMSEATRALSMSFDRQPSAQSATEGLLDRPLFSNRSSNTLDTKETREKGDSRQDSAVVASLSEESENDVFQSAAAYFSKRLNL</sequence>
<feature type="coiled-coil region" evidence="1">
    <location>
        <begin position="418"/>
        <end position="507"/>
    </location>
</feature>
<dbReference type="PANTHER" id="PTHR23159">
    <property type="entry name" value="CENTROSOMAL PROTEIN 2"/>
    <property type="match status" value="1"/>
</dbReference>
<dbReference type="PANTHER" id="PTHR23159:SF31">
    <property type="entry name" value="CENTROSOME-ASSOCIATED PROTEIN CEP250 ISOFORM X1"/>
    <property type="match status" value="1"/>
</dbReference>
<dbReference type="Gene3D" id="1.20.5.170">
    <property type="match status" value="1"/>
</dbReference>
<accession>A0AAD8LI17</accession>
<feature type="compositionally biased region" description="Basic and acidic residues" evidence="2">
    <location>
        <begin position="718"/>
        <end position="730"/>
    </location>
</feature>
<name>A0AAD8LI17_BABGI</name>
<proteinExistence type="predicted"/>
<dbReference type="EMBL" id="JAVEPI010000005">
    <property type="protein sequence ID" value="KAK1441748.1"/>
    <property type="molecule type" value="Genomic_DNA"/>
</dbReference>
<evidence type="ECO:0000313" key="3">
    <source>
        <dbReference type="EMBL" id="KAK1441748.1"/>
    </source>
</evidence>
<gene>
    <name evidence="3" type="ORF">BgAZ_500800</name>
</gene>
<dbReference type="AlphaFoldDB" id="A0AAD8LI17"/>
<evidence type="ECO:0000256" key="2">
    <source>
        <dbReference type="SAM" id="MobiDB-lite"/>
    </source>
</evidence>
<dbReference type="Proteomes" id="UP001230268">
    <property type="component" value="Unassembled WGS sequence"/>
</dbReference>